<dbReference type="Proteomes" id="UP001370348">
    <property type="component" value="Chromosome"/>
</dbReference>
<dbReference type="NCBIfam" id="TIGR01297">
    <property type="entry name" value="CDF"/>
    <property type="match status" value="1"/>
</dbReference>
<proteinExistence type="predicted"/>
<evidence type="ECO:0000256" key="2">
    <source>
        <dbReference type="ARBA" id="ARBA00022448"/>
    </source>
</evidence>
<feature type="compositionally biased region" description="Low complexity" evidence="6">
    <location>
        <begin position="329"/>
        <end position="340"/>
    </location>
</feature>
<dbReference type="InterPro" id="IPR040177">
    <property type="entry name" value="SLC30A9"/>
</dbReference>
<evidence type="ECO:0000256" key="7">
    <source>
        <dbReference type="SAM" id="Phobius"/>
    </source>
</evidence>
<dbReference type="EMBL" id="CP089984">
    <property type="protein sequence ID" value="WXB12440.1"/>
    <property type="molecule type" value="Genomic_DNA"/>
</dbReference>
<keyword evidence="5 7" id="KW-0472">Membrane</keyword>
<dbReference type="InterPro" id="IPR058533">
    <property type="entry name" value="Cation_efflux_TM"/>
</dbReference>
<dbReference type="Gene3D" id="3.30.70.1350">
    <property type="entry name" value="Cation efflux protein, cytoplasmic domain"/>
    <property type="match status" value="1"/>
</dbReference>
<dbReference type="InterPro" id="IPR027470">
    <property type="entry name" value="Cation_efflux_CTD"/>
</dbReference>
<dbReference type="Pfam" id="PF16916">
    <property type="entry name" value="ZT_dimer"/>
    <property type="match status" value="1"/>
</dbReference>
<evidence type="ECO:0000256" key="5">
    <source>
        <dbReference type="ARBA" id="ARBA00023136"/>
    </source>
</evidence>
<keyword evidence="11" id="KW-1185">Reference proteome</keyword>
<evidence type="ECO:0000313" key="10">
    <source>
        <dbReference type="EMBL" id="WXB12440.1"/>
    </source>
</evidence>
<evidence type="ECO:0000256" key="3">
    <source>
        <dbReference type="ARBA" id="ARBA00022692"/>
    </source>
</evidence>
<comment type="subcellular location">
    <subcellularLocation>
        <location evidence="1">Membrane</location>
        <topology evidence="1">Multi-pass membrane protein</topology>
    </subcellularLocation>
</comment>
<gene>
    <name evidence="10" type="ORF">LZC94_31905</name>
</gene>
<dbReference type="PANTHER" id="PTHR13414:SF9">
    <property type="entry name" value="PROTON-COUPLED ZINC ANTIPORTER SLC30A9, MITOCHONDRIAL"/>
    <property type="match status" value="1"/>
</dbReference>
<dbReference type="Pfam" id="PF01545">
    <property type="entry name" value="Cation_efflux"/>
    <property type="match status" value="1"/>
</dbReference>
<keyword evidence="3 7" id="KW-0812">Transmembrane</keyword>
<dbReference type="SUPFAM" id="SSF160240">
    <property type="entry name" value="Cation efflux protein cytoplasmic domain-like"/>
    <property type="match status" value="1"/>
</dbReference>
<sequence>MSSADSKKVVIAALAGNLAIAFCKFGAALLSASTATLAEAVHSLADTGNQGLLLVGLALAARPADERYPFGRSAEKYFWAFVVALMLFSIGGAFAIYEGIKHLLHPEDHHVGKQIALDLFGTHIGFDASYLNYAVLGTSIVFEALSFRVAFGEFKVMSRGKPWRRSLLEAKDPTIPLVLAEDTAALVGLAIALVAVTLSHVTGQSWWDPVGSLIIGGLLTFVAVMLARITHGLLIGEAASPEDRARVLGIVQASPGVERVTQMLTMHLGPDVIILALKIAFRPDMRVAEIEDATNELEARLRAELPDMKKIFVEPDSRGDGRGLVIPGTAATARATSARSDLGEQT</sequence>
<protein>
    <submittedName>
        <fullName evidence="10">Cation diffusion facilitator family transporter</fullName>
    </submittedName>
</protein>
<feature type="transmembrane region" description="Helical" evidence="7">
    <location>
        <begin position="175"/>
        <end position="198"/>
    </location>
</feature>
<feature type="transmembrane region" description="Helical" evidence="7">
    <location>
        <begin position="210"/>
        <end position="227"/>
    </location>
</feature>
<dbReference type="InterPro" id="IPR036837">
    <property type="entry name" value="Cation_efflux_CTD_sf"/>
</dbReference>
<evidence type="ECO:0000259" key="9">
    <source>
        <dbReference type="Pfam" id="PF16916"/>
    </source>
</evidence>
<name>A0ABZ2LNX2_9BACT</name>
<accession>A0ABZ2LNX2</accession>
<evidence type="ECO:0000256" key="4">
    <source>
        <dbReference type="ARBA" id="ARBA00022989"/>
    </source>
</evidence>
<dbReference type="RefSeq" id="WP_394822062.1">
    <property type="nucleotide sequence ID" value="NZ_CP089984.1"/>
</dbReference>
<dbReference type="PANTHER" id="PTHR13414">
    <property type="entry name" value="HUEL-CATION TRANSPORTER"/>
    <property type="match status" value="1"/>
</dbReference>
<evidence type="ECO:0000313" key="11">
    <source>
        <dbReference type="Proteomes" id="UP001370348"/>
    </source>
</evidence>
<keyword evidence="4 7" id="KW-1133">Transmembrane helix</keyword>
<feature type="region of interest" description="Disordered" evidence="6">
    <location>
        <begin position="323"/>
        <end position="346"/>
    </location>
</feature>
<organism evidence="10 11">
    <name type="scientific">Pendulispora albinea</name>
    <dbReference type="NCBI Taxonomy" id="2741071"/>
    <lineage>
        <taxon>Bacteria</taxon>
        <taxon>Pseudomonadati</taxon>
        <taxon>Myxococcota</taxon>
        <taxon>Myxococcia</taxon>
        <taxon>Myxococcales</taxon>
        <taxon>Sorangiineae</taxon>
        <taxon>Pendulisporaceae</taxon>
        <taxon>Pendulispora</taxon>
    </lineage>
</organism>
<evidence type="ECO:0000256" key="6">
    <source>
        <dbReference type="SAM" id="MobiDB-lite"/>
    </source>
</evidence>
<dbReference type="InterPro" id="IPR002524">
    <property type="entry name" value="Cation_efflux"/>
</dbReference>
<feature type="transmembrane region" description="Helical" evidence="7">
    <location>
        <begin position="130"/>
        <end position="154"/>
    </location>
</feature>
<evidence type="ECO:0000256" key="1">
    <source>
        <dbReference type="ARBA" id="ARBA00004141"/>
    </source>
</evidence>
<keyword evidence="2" id="KW-0813">Transport</keyword>
<reference evidence="10 11" key="1">
    <citation type="submission" date="2021-12" db="EMBL/GenBank/DDBJ databases">
        <title>Discovery of the Pendulisporaceae a myxobacterial family with distinct sporulation behavior and unique specialized metabolism.</title>
        <authorList>
            <person name="Garcia R."/>
            <person name="Popoff A."/>
            <person name="Bader C.D."/>
            <person name="Loehr J."/>
            <person name="Walesch S."/>
            <person name="Walt C."/>
            <person name="Boldt J."/>
            <person name="Bunk B."/>
            <person name="Haeckl F.J.F.P.J."/>
            <person name="Gunesch A.P."/>
            <person name="Birkelbach J."/>
            <person name="Nuebel U."/>
            <person name="Pietschmann T."/>
            <person name="Bach T."/>
            <person name="Mueller R."/>
        </authorList>
    </citation>
    <scope>NUCLEOTIDE SEQUENCE [LARGE SCALE GENOMIC DNA]</scope>
    <source>
        <strain evidence="10 11">MSr11954</strain>
    </source>
</reference>
<feature type="domain" description="Cation efflux protein transmembrane" evidence="8">
    <location>
        <begin position="10"/>
        <end position="229"/>
    </location>
</feature>
<dbReference type="Gene3D" id="1.20.1510.10">
    <property type="entry name" value="Cation efflux protein transmembrane domain"/>
    <property type="match status" value="1"/>
</dbReference>
<feature type="domain" description="Cation efflux protein cytoplasmic" evidence="9">
    <location>
        <begin position="240"/>
        <end position="314"/>
    </location>
</feature>
<feature type="transmembrane region" description="Helical" evidence="7">
    <location>
        <begin position="77"/>
        <end position="97"/>
    </location>
</feature>
<evidence type="ECO:0000259" key="8">
    <source>
        <dbReference type="Pfam" id="PF01545"/>
    </source>
</evidence>
<dbReference type="InterPro" id="IPR027469">
    <property type="entry name" value="Cation_efflux_TMD_sf"/>
</dbReference>
<dbReference type="SUPFAM" id="SSF161111">
    <property type="entry name" value="Cation efflux protein transmembrane domain-like"/>
    <property type="match status" value="1"/>
</dbReference>